<dbReference type="AlphaFoldDB" id="A0A2H6BVK2"/>
<dbReference type="EMBL" id="BEYQ01000011">
    <property type="protein sequence ID" value="GBD54192.1"/>
    <property type="molecule type" value="Genomic_DNA"/>
</dbReference>
<dbReference type="RefSeq" id="WP_002791267.1">
    <property type="nucleotide sequence ID" value="NZ_BEIU01000025.1"/>
</dbReference>
<protein>
    <submittedName>
        <fullName evidence="1">Uncharacterized protein</fullName>
    </submittedName>
</protein>
<reference evidence="2" key="1">
    <citation type="submission" date="2017-12" db="EMBL/GenBank/DDBJ databases">
        <title>Improved Draft Genome Sequence of Microcystis aeruginosa NIES-298, a Microcystin-Producing Cyanobacterium from Lake Kasumigaura, Japan.</title>
        <authorList>
            <person name="Yamaguchi H."/>
            <person name="Suzuki S."/>
            <person name="Kawachi M."/>
        </authorList>
    </citation>
    <scope>NUCLEOTIDE SEQUENCE [LARGE SCALE GENOMIC DNA]</scope>
    <source>
        <strain evidence="2">NIES-298</strain>
    </source>
</reference>
<proteinExistence type="predicted"/>
<dbReference type="Pfam" id="PF19991">
    <property type="entry name" value="HMA_2"/>
    <property type="match status" value="1"/>
</dbReference>
<name>A0A2H6BVK2_MICAE</name>
<organism evidence="1 2">
    <name type="scientific">Microcystis aeruginosa NIES-298</name>
    <dbReference type="NCBI Taxonomy" id="449468"/>
    <lineage>
        <taxon>Bacteria</taxon>
        <taxon>Bacillati</taxon>
        <taxon>Cyanobacteriota</taxon>
        <taxon>Cyanophyceae</taxon>
        <taxon>Oscillatoriophycideae</taxon>
        <taxon>Chroococcales</taxon>
        <taxon>Microcystaceae</taxon>
        <taxon>Microcystis</taxon>
    </lineage>
</organism>
<sequence>MEVTLGIILSVLSATATAIWTVWTWSEQQEEEKTQKRNQIAALYINPFLFAAHELQVRLDGILNQQELEFFKREYPEADEIGSPEALELLYVLVKFFGWYSYVYRYGPYTRDKKAIELISKIIKTFANREDFAGDAFYFSFSEQRSLGQTFVKVFGQAESIYPELEAISLYQFAAELRDDIQKDRPMYQNVIKTIQVIDSAERVEELEGCDRLIAVHNDLVDLLSYLEAQEGFCISPKVRQKIRATASLPTDTEIIHAIAGRVRLRIPRLRQDLSYAERLRQCLQSLAGVQEIQINPDAASVAVSYAPTLSEATFQQRLFQAIAQSGSVN</sequence>
<dbReference type="Proteomes" id="UP000236321">
    <property type="component" value="Unassembled WGS sequence"/>
</dbReference>
<accession>A0A2H6BVK2</accession>
<evidence type="ECO:0000313" key="1">
    <source>
        <dbReference type="EMBL" id="GBD54192.1"/>
    </source>
</evidence>
<comment type="caution">
    <text evidence="1">The sequence shown here is derived from an EMBL/GenBank/DDBJ whole genome shotgun (WGS) entry which is preliminary data.</text>
</comment>
<evidence type="ECO:0000313" key="2">
    <source>
        <dbReference type="Proteomes" id="UP000236321"/>
    </source>
</evidence>
<gene>
    <name evidence="1" type="ORF">BGM30_32850</name>
</gene>